<name>A0ABY4AD75_9BURK</name>
<organism evidence="1 2">
    <name type="scientific">Massilia violaceinigra</name>
    <dbReference type="NCBI Taxonomy" id="2045208"/>
    <lineage>
        <taxon>Bacteria</taxon>
        <taxon>Pseudomonadati</taxon>
        <taxon>Pseudomonadota</taxon>
        <taxon>Betaproteobacteria</taxon>
        <taxon>Burkholderiales</taxon>
        <taxon>Oxalobacteraceae</taxon>
        <taxon>Telluria group</taxon>
        <taxon>Massilia</taxon>
    </lineage>
</organism>
<reference evidence="1 2" key="1">
    <citation type="submission" date="2020-10" db="EMBL/GenBank/DDBJ databases">
        <title>Genome analysis of Massilia species.</title>
        <authorList>
            <person name="Jung D.-H."/>
        </authorList>
    </citation>
    <scope>NUCLEOTIDE SEQUENCE [LARGE SCALE GENOMIC DNA]</scope>
    <source>
        <strain evidence="2">sipir</strain>
    </source>
</reference>
<dbReference type="Proteomes" id="UP000831532">
    <property type="component" value="Chromosome"/>
</dbReference>
<dbReference type="RefSeq" id="WP_243493672.1">
    <property type="nucleotide sequence ID" value="NZ_CP063361.1"/>
</dbReference>
<evidence type="ECO:0000313" key="2">
    <source>
        <dbReference type="Proteomes" id="UP000831532"/>
    </source>
</evidence>
<keyword evidence="2" id="KW-1185">Reference proteome</keyword>
<evidence type="ECO:0000313" key="1">
    <source>
        <dbReference type="EMBL" id="UOD32653.1"/>
    </source>
</evidence>
<proteinExistence type="predicted"/>
<protein>
    <submittedName>
        <fullName evidence="1">Uncharacterized protein</fullName>
    </submittedName>
</protein>
<sequence>MTELFKEVMVWRRLDAVSAVRYTCLQDLHNDKFALQSADFFRLPLTPASAHNVAAQFVELFIETSPTERCSWFDDAIVNHDQEFPSA</sequence>
<gene>
    <name evidence="1" type="ORF">INH39_13920</name>
</gene>
<dbReference type="EMBL" id="CP063361">
    <property type="protein sequence ID" value="UOD32653.1"/>
    <property type="molecule type" value="Genomic_DNA"/>
</dbReference>
<accession>A0ABY4AD75</accession>